<feature type="DNA-binding region" description="H-T-H motif" evidence="4">
    <location>
        <begin position="33"/>
        <end position="52"/>
    </location>
</feature>
<dbReference type="SUPFAM" id="SSF46689">
    <property type="entry name" value="Homeodomain-like"/>
    <property type="match status" value="1"/>
</dbReference>
<gene>
    <name evidence="6" type="ORF">BJY18_002559</name>
</gene>
<sequence length="197" mass="21494">MRRTQQERSDSTRSALTTAARTLFGTRGYHDVPAEEITRTAGVTRGALYHHFNDKQGLFRAVVVEVERDLTAEVAGVLAAAADPLSGLATALTVFLDACLREEVQRISLTDAPAVLGWDTWREIEHEYGLGLLVETLTKARESGVLVDIPVRALAQLVLSAVMEAARMIAKATDPDRVRADTQQVLATWLSGLVRAE</sequence>
<dbReference type="AlphaFoldDB" id="A0A840IVX0"/>
<dbReference type="Proteomes" id="UP000581769">
    <property type="component" value="Unassembled WGS sequence"/>
</dbReference>
<dbReference type="InterPro" id="IPR001647">
    <property type="entry name" value="HTH_TetR"/>
</dbReference>
<proteinExistence type="predicted"/>
<dbReference type="PANTHER" id="PTHR30055">
    <property type="entry name" value="HTH-TYPE TRANSCRIPTIONAL REGULATOR RUTR"/>
    <property type="match status" value="1"/>
</dbReference>
<dbReference type="InterPro" id="IPR050109">
    <property type="entry name" value="HTH-type_TetR-like_transc_reg"/>
</dbReference>
<evidence type="ECO:0000313" key="6">
    <source>
        <dbReference type="EMBL" id="MBB4685074.1"/>
    </source>
</evidence>
<evidence type="ECO:0000313" key="7">
    <source>
        <dbReference type="Proteomes" id="UP000581769"/>
    </source>
</evidence>
<dbReference type="InterPro" id="IPR009057">
    <property type="entry name" value="Homeodomain-like_sf"/>
</dbReference>
<comment type="caution">
    <text evidence="6">The sequence shown here is derived from an EMBL/GenBank/DDBJ whole genome shotgun (WGS) entry which is preliminary data.</text>
</comment>
<protein>
    <submittedName>
        <fullName evidence="6">AcrR family transcriptional regulator</fullName>
    </submittedName>
</protein>
<feature type="domain" description="HTH tetR-type" evidence="5">
    <location>
        <begin position="10"/>
        <end position="70"/>
    </location>
</feature>
<keyword evidence="2 4" id="KW-0238">DNA-binding</keyword>
<evidence type="ECO:0000259" key="5">
    <source>
        <dbReference type="PROSITE" id="PS50977"/>
    </source>
</evidence>
<dbReference type="GO" id="GO:0000976">
    <property type="term" value="F:transcription cis-regulatory region binding"/>
    <property type="evidence" value="ECO:0007669"/>
    <property type="project" value="TreeGrafter"/>
</dbReference>
<reference evidence="6 7" key="1">
    <citation type="submission" date="2020-08" db="EMBL/GenBank/DDBJ databases">
        <title>Sequencing the genomes of 1000 actinobacteria strains.</title>
        <authorList>
            <person name="Klenk H.-P."/>
        </authorList>
    </citation>
    <scope>NUCLEOTIDE SEQUENCE [LARGE SCALE GENOMIC DNA]</scope>
    <source>
        <strain evidence="6 7">DSM 45859</strain>
    </source>
</reference>
<dbReference type="Pfam" id="PF00440">
    <property type="entry name" value="TetR_N"/>
    <property type="match status" value="1"/>
</dbReference>
<dbReference type="RefSeq" id="WP_184780150.1">
    <property type="nucleotide sequence ID" value="NZ_JACHMG010000001.1"/>
</dbReference>
<accession>A0A840IVX0</accession>
<dbReference type="Gene3D" id="1.10.357.10">
    <property type="entry name" value="Tetracycline Repressor, domain 2"/>
    <property type="match status" value="1"/>
</dbReference>
<name>A0A840IVX0_9PSEU</name>
<keyword evidence="1" id="KW-0805">Transcription regulation</keyword>
<dbReference type="PRINTS" id="PR00455">
    <property type="entry name" value="HTHTETR"/>
</dbReference>
<dbReference type="Pfam" id="PF21351">
    <property type="entry name" value="TetR_C_41"/>
    <property type="match status" value="1"/>
</dbReference>
<dbReference type="InterPro" id="IPR049484">
    <property type="entry name" value="Rv0078-like_C"/>
</dbReference>
<dbReference type="PANTHER" id="PTHR30055:SF234">
    <property type="entry name" value="HTH-TYPE TRANSCRIPTIONAL REGULATOR BETI"/>
    <property type="match status" value="1"/>
</dbReference>
<evidence type="ECO:0000256" key="1">
    <source>
        <dbReference type="ARBA" id="ARBA00023015"/>
    </source>
</evidence>
<dbReference type="GO" id="GO:0003700">
    <property type="term" value="F:DNA-binding transcription factor activity"/>
    <property type="evidence" value="ECO:0007669"/>
    <property type="project" value="TreeGrafter"/>
</dbReference>
<dbReference type="PROSITE" id="PS50977">
    <property type="entry name" value="HTH_TETR_2"/>
    <property type="match status" value="1"/>
</dbReference>
<organism evidence="6 7">
    <name type="scientific">Amycolatopsis jiangsuensis</name>
    <dbReference type="NCBI Taxonomy" id="1181879"/>
    <lineage>
        <taxon>Bacteria</taxon>
        <taxon>Bacillati</taxon>
        <taxon>Actinomycetota</taxon>
        <taxon>Actinomycetes</taxon>
        <taxon>Pseudonocardiales</taxon>
        <taxon>Pseudonocardiaceae</taxon>
        <taxon>Amycolatopsis</taxon>
    </lineage>
</organism>
<keyword evidence="3" id="KW-0804">Transcription</keyword>
<evidence type="ECO:0000256" key="4">
    <source>
        <dbReference type="PROSITE-ProRule" id="PRU00335"/>
    </source>
</evidence>
<keyword evidence="7" id="KW-1185">Reference proteome</keyword>
<dbReference type="EMBL" id="JACHMG010000001">
    <property type="protein sequence ID" value="MBB4685074.1"/>
    <property type="molecule type" value="Genomic_DNA"/>
</dbReference>
<evidence type="ECO:0000256" key="2">
    <source>
        <dbReference type="ARBA" id="ARBA00023125"/>
    </source>
</evidence>
<evidence type="ECO:0000256" key="3">
    <source>
        <dbReference type="ARBA" id="ARBA00023163"/>
    </source>
</evidence>